<protein>
    <submittedName>
        <fullName evidence="1">Uncharacterized protein</fullName>
    </submittedName>
</protein>
<evidence type="ECO:0000313" key="1">
    <source>
        <dbReference type="EMBL" id="KAI0057038.1"/>
    </source>
</evidence>
<gene>
    <name evidence="1" type="ORF">BV25DRAFT_1920471</name>
</gene>
<proteinExistence type="predicted"/>
<comment type="caution">
    <text evidence="1">The sequence shown here is derived from an EMBL/GenBank/DDBJ whole genome shotgun (WGS) entry which is preliminary data.</text>
</comment>
<dbReference type="Proteomes" id="UP000814140">
    <property type="component" value="Unassembled WGS sequence"/>
</dbReference>
<reference evidence="1" key="1">
    <citation type="submission" date="2021-03" db="EMBL/GenBank/DDBJ databases">
        <authorList>
            <consortium name="DOE Joint Genome Institute"/>
            <person name="Ahrendt S."/>
            <person name="Looney B.P."/>
            <person name="Miyauchi S."/>
            <person name="Morin E."/>
            <person name="Drula E."/>
            <person name="Courty P.E."/>
            <person name="Chicoki N."/>
            <person name="Fauchery L."/>
            <person name="Kohler A."/>
            <person name="Kuo A."/>
            <person name="Labutti K."/>
            <person name="Pangilinan J."/>
            <person name="Lipzen A."/>
            <person name="Riley R."/>
            <person name="Andreopoulos W."/>
            <person name="He G."/>
            <person name="Johnson J."/>
            <person name="Barry K.W."/>
            <person name="Grigoriev I.V."/>
            <person name="Nagy L."/>
            <person name="Hibbett D."/>
            <person name="Henrissat B."/>
            <person name="Matheny P.B."/>
            <person name="Labbe J."/>
            <person name="Martin F."/>
        </authorList>
    </citation>
    <scope>NUCLEOTIDE SEQUENCE</scope>
    <source>
        <strain evidence="1">HHB10654</strain>
    </source>
</reference>
<accession>A0ACB8SMD1</accession>
<evidence type="ECO:0000313" key="2">
    <source>
        <dbReference type="Proteomes" id="UP000814140"/>
    </source>
</evidence>
<organism evidence="1 2">
    <name type="scientific">Artomyces pyxidatus</name>
    <dbReference type="NCBI Taxonomy" id="48021"/>
    <lineage>
        <taxon>Eukaryota</taxon>
        <taxon>Fungi</taxon>
        <taxon>Dikarya</taxon>
        <taxon>Basidiomycota</taxon>
        <taxon>Agaricomycotina</taxon>
        <taxon>Agaricomycetes</taxon>
        <taxon>Russulales</taxon>
        <taxon>Auriscalpiaceae</taxon>
        <taxon>Artomyces</taxon>
    </lineage>
</organism>
<sequence>MANYRDPERLENDYQSFVKLVHVLGGAYFWELVCTCGFELDVLRGKRPYRWTIWVYLSIRLNTTAALIVLLIEKDSSGLSHCRTWDTAVYAFCYLSLASASAIIVIRIGAIWSYNRFALGLSVVVWLASSALNIRDLTLGSAASVQRSSDALASGACSSGLMWFALATMAEAPNVILASVNLNGTCLERDVPTDRASYSGDRLNTPVSEPLRVRLHYNLPFVDNLSDADGGTETQSVRFRHISEGTTLCVSVGGAEEVIPMSVRSA</sequence>
<name>A0ACB8SMD1_9AGAM</name>
<dbReference type="EMBL" id="MU277253">
    <property type="protein sequence ID" value="KAI0057038.1"/>
    <property type="molecule type" value="Genomic_DNA"/>
</dbReference>
<reference evidence="1" key="2">
    <citation type="journal article" date="2022" name="New Phytol.">
        <title>Evolutionary transition to the ectomycorrhizal habit in the genomes of a hyperdiverse lineage of mushroom-forming fungi.</title>
        <authorList>
            <person name="Looney B."/>
            <person name="Miyauchi S."/>
            <person name="Morin E."/>
            <person name="Drula E."/>
            <person name="Courty P.E."/>
            <person name="Kohler A."/>
            <person name="Kuo A."/>
            <person name="LaButti K."/>
            <person name="Pangilinan J."/>
            <person name="Lipzen A."/>
            <person name="Riley R."/>
            <person name="Andreopoulos W."/>
            <person name="He G."/>
            <person name="Johnson J."/>
            <person name="Nolan M."/>
            <person name="Tritt A."/>
            <person name="Barry K.W."/>
            <person name="Grigoriev I.V."/>
            <person name="Nagy L.G."/>
            <person name="Hibbett D."/>
            <person name="Henrissat B."/>
            <person name="Matheny P.B."/>
            <person name="Labbe J."/>
            <person name="Martin F.M."/>
        </authorList>
    </citation>
    <scope>NUCLEOTIDE SEQUENCE</scope>
    <source>
        <strain evidence="1">HHB10654</strain>
    </source>
</reference>
<keyword evidence="2" id="KW-1185">Reference proteome</keyword>